<dbReference type="InterPro" id="IPR002509">
    <property type="entry name" value="NODB_dom"/>
</dbReference>
<dbReference type="Gene3D" id="3.90.550.10">
    <property type="entry name" value="Spore Coat Polysaccharide Biosynthesis Protein SpsA, Chain A"/>
    <property type="match status" value="1"/>
</dbReference>
<comment type="subcellular location">
    <subcellularLocation>
        <location evidence="1">Secreted</location>
    </subcellularLocation>
</comment>
<keyword evidence="4" id="KW-0808">Transferase</keyword>
<geneLocation type="plasmid" evidence="4 5">
    <name>Cy782201</name>
</geneLocation>
<dbReference type="GO" id="GO:0016810">
    <property type="term" value="F:hydrolase activity, acting on carbon-nitrogen (but not peptide) bonds"/>
    <property type="evidence" value="ECO:0007669"/>
    <property type="project" value="InterPro"/>
</dbReference>
<dbReference type="SUPFAM" id="SSF53448">
    <property type="entry name" value="Nucleotide-diphospho-sugar transferases"/>
    <property type="match status" value="1"/>
</dbReference>
<evidence type="ECO:0000256" key="1">
    <source>
        <dbReference type="ARBA" id="ARBA00004613"/>
    </source>
</evidence>
<dbReference type="InterPro" id="IPR029044">
    <property type="entry name" value="Nucleotide-diphossugar_trans"/>
</dbReference>
<dbReference type="InterPro" id="IPR029063">
    <property type="entry name" value="SAM-dependent_MTases_sf"/>
</dbReference>
<evidence type="ECO:0000256" key="2">
    <source>
        <dbReference type="ARBA" id="ARBA00022729"/>
    </source>
</evidence>
<dbReference type="CDD" id="cd02440">
    <property type="entry name" value="AdoMet_MTases"/>
    <property type="match status" value="1"/>
</dbReference>
<evidence type="ECO:0000259" key="3">
    <source>
        <dbReference type="PROSITE" id="PS51677"/>
    </source>
</evidence>
<dbReference type="PROSITE" id="PS51677">
    <property type="entry name" value="NODB"/>
    <property type="match status" value="1"/>
</dbReference>
<dbReference type="EMBL" id="CP002199">
    <property type="protein sequence ID" value="ADN17606.1"/>
    <property type="molecule type" value="Genomic_DNA"/>
</dbReference>
<dbReference type="GO" id="GO:0008757">
    <property type="term" value="F:S-adenosylmethionine-dependent methyltransferase activity"/>
    <property type="evidence" value="ECO:0007669"/>
    <property type="project" value="InterPro"/>
</dbReference>
<dbReference type="OrthoDB" id="9778320at2"/>
<dbReference type="Gene3D" id="3.40.50.150">
    <property type="entry name" value="Vaccinia Virus protein VP39"/>
    <property type="match status" value="1"/>
</dbReference>
<accession>E0UKX6</accession>
<gene>
    <name evidence="4" type="ordered locus">Cyan7822_5745</name>
</gene>
<dbReference type="Proteomes" id="UP000008206">
    <property type="component" value="Plasmid Cy782201"/>
</dbReference>
<keyword evidence="2" id="KW-0732">Signal</keyword>
<protein>
    <submittedName>
        <fullName evidence="4">Glycosyl transferase family 2</fullName>
    </submittedName>
</protein>
<dbReference type="KEGG" id="cyj:Cyan7822_5745"/>
<dbReference type="InterPro" id="IPR011330">
    <property type="entry name" value="Glyco_hydro/deAcase_b/a-brl"/>
</dbReference>
<dbReference type="CDD" id="cd10918">
    <property type="entry name" value="CE4_NodB_like_5s_6s"/>
    <property type="match status" value="1"/>
</dbReference>
<sequence>MNVSIIIPAYNAAETLGATLTSIQAQTFPHWEAIIIDDGSSDQTVAIAQEFAAKDHRISLVAQSNQGVSAARNRGIELAKFDWLLFLDADDWIKAEYLERMTKALEEDSSLDAVQCGTSRIAPDGSTMLEQYPLSLKDLFPVLALRCPLLIHSCVFRKALAQSIGGFDTSLRTSEDWDFWQRLARIGAKFGSVQEIMAFYRMRPNSLSRDVNYIFADALKVITQGHSPDPRVDNPHPNYAQGQPKDTLSKYKLLLSAWFAGFCLSQGKDARPLLELLVNDQDPNLSSQPLAHRLFQSVLVATCQQPPAWTTLWPTLEESIRDFLQALENQSQTIGLTHSTMAILERKVLQQTQITAPQQVGKTFAISLEVTEPFYDLDCPDAAERLYAVVTMEGTELGTIELPIWDKQVSAWLIKDAVAASFAWPILKRFFEHQGHFQTTQIPKAEPQNHSPLPKLPNKQEWELFLQEICLVPETATNPPKRSEDGSITLEISEELADIQVSVPELDVVLTVGGVALSCVSIPVENNFISAADLRAALSLSNGFELCRACVREGLLGKPLHTSSSLRARLAESAQKIQSTQWLGFSGSGAIEQLLTANTIVLGRRGGLEGGYRRAILPASVAQELLEMSQVSREPVIQLPGPNQQPERVIYAPELMIRPYKGENLLKSFSSPGVQTAFYGRAFFETLFSTQPDPWKYTTPYEQTKYEQTLSLLPSTEINQALEIACAEGHFTLQLAPRVHHLIAADISQVALNRTAERCSDLNNISFVQLDIIKDPLPGLFDLIVCSEVLYLLDNLEQLQTATSKIALALKPGGYILTANAHLIVDEPEQPGFKWGNPFGGKVISETFAKIPTLSLVKEIWTPLYRVQLFQRQPEGMLAEHQTPELIKLTEQPTALSPEQEAYVCWNGGQLKGNPTSQSVITRKLPILMYHRVAPTGSPQMSQYRVTPEAFEEQLRYLKDGGFYSVAWEDWQLAMISQTPLPGRALALTFDDGYLDFFEYAWPLLKKYGFTATVFLVSERIGYDNSWDATYGEKIALMGWREIQQLADQGVVFGSHSATHPSLIRLSYSSVIAQASRSRMLLERQLGIPIKTFAYPYGDYNPIVQHLIEACGYSIGLSCDSRLSQFEDNLLALPRLEVMGSDSLQDFVVKLSFTAKKN</sequence>
<keyword evidence="4" id="KW-0614">Plasmid</keyword>
<dbReference type="Pfam" id="PF05401">
    <property type="entry name" value="NodS"/>
    <property type="match status" value="1"/>
</dbReference>
<name>E0UKX6_GLOV7</name>
<dbReference type="Pfam" id="PF00535">
    <property type="entry name" value="Glycos_transf_2"/>
    <property type="match status" value="1"/>
</dbReference>
<evidence type="ECO:0000313" key="4">
    <source>
        <dbReference type="EMBL" id="ADN17606.1"/>
    </source>
</evidence>
<organism evidence="4 5">
    <name type="scientific">Gloeothece verrucosa (strain PCC 7822)</name>
    <name type="common">Cyanothece sp. (strain PCC 7822)</name>
    <dbReference type="NCBI Taxonomy" id="497965"/>
    <lineage>
        <taxon>Bacteria</taxon>
        <taxon>Bacillati</taxon>
        <taxon>Cyanobacteriota</taxon>
        <taxon>Cyanophyceae</taxon>
        <taxon>Oscillatoriophycideae</taxon>
        <taxon>Chroococcales</taxon>
        <taxon>Aphanothecaceae</taxon>
        <taxon>Gloeothece</taxon>
        <taxon>Gloeothece verrucosa</taxon>
    </lineage>
</organism>
<dbReference type="InterPro" id="IPR051398">
    <property type="entry name" value="Polysacch_Deacetylase"/>
</dbReference>
<dbReference type="SUPFAM" id="SSF88713">
    <property type="entry name" value="Glycoside hydrolase/deacetylase"/>
    <property type="match status" value="1"/>
</dbReference>
<dbReference type="Pfam" id="PF01522">
    <property type="entry name" value="Polysacc_deac_1"/>
    <property type="match status" value="1"/>
</dbReference>
<keyword evidence="5" id="KW-1185">Reference proteome</keyword>
<dbReference type="HOGENOM" id="CLU_296984_0_0_3"/>
<dbReference type="GO" id="GO:0009312">
    <property type="term" value="P:oligosaccharide biosynthetic process"/>
    <property type="evidence" value="ECO:0007669"/>
    <property type="project" value="InterPro"/>
</dbReference>
<dbReference type="GO" id="GO:0005576">
    <property type="term" value="C:extracellular region"/>
    <property type="evidence" value="ECO:0007669"/>
    <property type="project" value="UniProtKB-SubCell"/>
</dbReference>
<dbReference type="RefSeq" id="WP_013334356.1">
    <property type="nucleotide sequence ID" value="NC_014533.1"/>
</dbReference>
<dbReference type="CAZy" id="GT2">
    <property type="family name" value="Glycosyltransferase Family 2"/>
</dbReference>
<dbReference type="PANTHER" id="PTHR34216">
    <property type="match status" value="1"/>
</dbReference>
<dbReference type="InterPro" id="IPR008715">
    <property type="entry name" value="SAM-MeTfrase_NodS-like"/>
</dbReference>
<proteinExistence type="predicted"/>
<evidence type="ECO:0000313" key="5">
    <source>
        <dbReference type="Proteomes" id="UP000008206"/>
    </source>
</evidence>
<feature type="domain" description="NodB homology" evidence="3">
    <location>
        <begin position="984"/>
        <end position="1158"/>
    </location>
</feature>
<dbReference type="SUPFAM" id="SSF53335">
    <property type="entry name" value="S-adenosyl-L-methionine-dependent methyltransferases"/>
    <property type="match status" value="1"/>
</dbReference>
<dbReference type="PANTHER" id="PTHR34216:SF3">
    <property type="entry name" value="POLY-BETA-1,6-N-ACETYL-D-GLUCOSAMINE N-DEACETYLASE"/>
    <property type="match status" value="1"/>
</dbReference>
<dbReference type="InterPro" id="IPR001173">
    <property type="entry name" value="Glyco_trans_2-like"/>
</dbReference>
<reference evidence="5" key="1">
    <citation type="journal article" date="2011" name="MBio">
        <title>Novel metabolic attributes of the genus Cyanothece, comprising a group of unicellular nitrogen-fixing Cyanobacteria.</title>
        <authorList>
            <person name="Bandyopadhyay A."/>
            <person name="Elvitigala T."/>
            <person name="Welsh E."/>
            <person name="Stockel J."/>
            <person name="Liberton M."/>
            <person name="Min H."/>
            <person name="Sherman L.A."/>
            <person name="Pakrasi H.B."/>
        </authorList>
    </citation>
    <scope>NUCLEOTIDE SEQUENCE [LARGE SCALE GENOMIC DNA]</scope>
    <source>
        <strain evidence="5">PCC 7822</strain>
        <plasmid evidence="5">Cy782201</plasmid>
    </source>
</reference>
<dbReference type="AlphaFoldDB" id="E0UKX6"/>
<dbReference type="Gene3D" id="3.20.20.370">
    <property type="entry name" value="Glycoside hydrolase/deacetylase"/>
    <property type="match status" value="1"/>
</dbReference>